<dbReference type="OrthoDB" id="5874059at2759"/>
<evidence type="ECO:0000256" key="11">
    <source>
        <dbReference type="ARBA" id="ARBA00023303"/>
    </source>
</evidence>
<evidence type="ECO:0000256" key="5">
    <source>
        <dbReference type="ARBA" id="ARBA00022692"/>
    </source>
</evidence>
<accession>A0A5E4N343</accession>
<dbReference type="Gene3D" id="2.60.470.10">
    <property type="entry name" value="Acid-sensing ion channels like domains"/>
    <property type="match status" value="1"/>
</dbReference>
<evidence type="ECO:0000256" key="6">
    <source>
        <dbReference type="ARBA" id="ARBA00022989"/>
    </source>
</evidence>
<keyword evidence="9 13" id="KW-0472">Membrane</keyword>
<evidence type="ECO:0000256" key="13">
    <source>
        <dbReference type="SAM" id="Phobius"/>
    </source>
</evidence>
<evidence type="ECO:0000313" key="14">
    <source>
        <dbReference type="EMBL" id="VVC38399.1"/>
    </source>
</evidence>
<keyword evidence="6 13" id="KW-1133">Transmembrane helix</keyword>
<evidence type="ECO:0000256" key="10">
    <source>
        <dbReference type="ARBA" id="ARBA00023201"/>
    </source>
</evidence>
<keyword evidence="7" id="KW-0915">Sodium</keyword>
<evidence type="ECO:0000256" key="7">
    <source>
        <dbReference type="ARBA" id="ARBA00023053"/>
    </source>
</evidence>
<feature type="transmembrane region" description="Helical" evidence="13">
    <location>
        <begin position="33"/>
        <end position="54"/>
    </location>
</feature>
<keyword evidence="5 12" id="KW-0812">Transmembrane</keyword>
<dbReference type="Pfam" id="PF00858">
    <property type="entry name" value="ASC"/>
    <property type="match status" value="1"/>
</dbReference>
<dbReference type="PANTHER" id="PTHR11690:SF288">
    <property type="entry name" value="AMILORIDE-SENSITIVE NA+ CHANNEL-RELATED"/>
    <property type="match status" value="1"/>
</dbReference>
<protein>
    <submittedName>
        <fullName evidence="14">Epithelial sodium channel</fullName>
    </submittedName>
</protein>
<dbReference type="InterPro" id="IPR001873">
    <property type="entry name" value="ENaC"/>
</dbReference>
<evidence type="ECO:0000256" key="3">
    <source>
        <dbReference type="ARBA" id="ARBA00022448"/>
    </source>
</evidence>
<keyword evidence="8 12" id="KW-0406">Ion transport</keyword>
<evidence type="ECO:0000313" key="15">
    <source>
        <dbReference type="Proteomes" id="UP000325440"/>
    </source>
</evidence>
<evidence type="ECO:0000256" key="4">
    <source>
        <dbReference type="ARBA" id="ARBA00022461"/>
    </source>
</evidence>
<keyword evidence="3 12" id="KW-0813">Transport</keyword>
<evidence type="ECO:0000256" key="9">
    <source>
        <dbReference type="ARBA" id="ARBA00023136"/>
    </source>
</evidence>
<dbReference type="AlphaFoldDB" id="A0A5E4N343"/>
<evidence type="ECO:0000256" key="1">
    <source>
        <dbReference type="ARBA" id="ARBA00004141"/>
    </source>
</evidence>
<keyword evidence="4 12" id="KW-0894">Sodium channel</keyword>
<feature type="transmembrane region" description="Helical" evidence="13">
    <location>
        <begin position="447"/>
        <end position="474"/>
    </location>
</feature>
<dbReference type="PRINTS" id="PR01078">
    <property type="entry name" value="AMINACHANNEL"/>
</dbReference>
<proteinExistence type="inferred from homology"/>
<keyword evidence="10 12" id="KW-0739">Sodium transport</keyword>
<evidence type="ECO:0000256" key="8">
    <source>
        <dbReference type="ARBA" id="ARBA00023065"/>
    </source>
</evidence>
<dbReference type="Proteomes" id="UP000325440">
    <property type="component" value="Unassembled WGS sequence"/>
</dbReference>
<sequence length="507" mass="58348">MSLKMIWVDYCKNGSIHGLRHVIQKDRKPCERFMWILSVVVASITLVVLLSASWEKYSYSPMKIVVDDPRYPLAKIDFPAVTICPINKIMYSKALKLVLNKYSNNADLRTKWSNSLQTLGRIQYPHNTDLYYFTKNKSTIDIPLKDISHLMFELAPTIDDMFFKCFWRGTMYKCADILRFQRTEEGFCYSFNSKTAERSKNDSEINPPLARLDGTLIPLRNNAASKGTGLKVILNDMNEEFFPGDSRRRGFNVIVHNPEAFPDVSTSYKLHAVHDQINRISVSVAQVKADDSLGRLSDHDRRCFMYESTNGPSSNEDMCYSECRLTTVYKACNCTQYFFKPFKGIASHCGIQHVPCLIENDVIQRNPQAPDNEPGFPKWSVPVSMNCSCPPPCSFITYTTEIQQEMRHPININPSTTLMYKVILEVNYRELFATSYQRSMKYTTQDLLVSFGGMASLFLGCSLVSVVEILYVVYKTLLVLKQNYINFNMNKVNTIKTEKYQQYPFVY</sequence>
<keyword evidence="15" id="KW-1185">Reference proteome</keyword>
<keyword evidence="11 12" id="KW-0407">Ion channel</keyword>
<reference evidence="14 15" key="1">
    <citation type="submission" date="2019-08" db="EMBL/GenBank/DDBJ databases">
        <authorList>
            <person name="Alioto T."/>
            <person name="Alioto T."/>
            <person name="Gomez Garrido J."/>
        </authorList>
    </citation>
    <scope>NUCLEOTIDE SEQUENCE [LARGE SCALE GENOMIC DNA]</scope>
</reference>
<evidence type="ECO:0000256" key="2">
    <source>
        <dbReference type="ARBA" id="ARBA00007193"/>
    </source>
</evidence>
<evidence type="ECO:0000256" key="12">
    <source>
        <dbReference type="RuleBase" id="RU000679"/>
    </source>
</evidence>
<dbReference type="GO" id="GO:0005886">
    <property type="term" value="C:plasma membrane"/>
    <property type="evidence" value="ECO:0007669"/>
    <property type="project" value="TreeGrafter"/>
</dbReference>
<gene>
    <name evidence="14" type="ORF">CINCED_3A019241</name>
</gene>
<dbReference type="GO" id="GO:0015280">
    <property type="term" value="F:ligand-gated sodium channel activity"/>
    <property type="evidence" value="ECO:0007669"/>
    <property type="project" value="TreeGrafter"/>
</dbReference>
<dbReference type="PANTHER" id="PTHR11690">
    <property type="entry name" value="AMILORIDE-SENSITIVE SODIUM CHANNEL-RELATED"/>
    <property type="match status" value="1"/>
</dbReference>
<comment type="subcellular location">
    <subcellularLocation>
        <location evidence="1">Membrane</location>
        <topology evidence="1">Multi-pass membrane protein</topology>
    </subcellularLocation>
</comment>
<name>A0A5E4N343_9HEMI</name>
<organism evidence="14 15">
    <name type="scientific">Cinara cedri</name>
    <dbReference type="NCBI Taxonomy" id="506608"/>
    <lineage>
        <taxon>Eukaryota</taxon>
        <taxon>Metazoa</taxon>
        <taxon>Ecdysozoa</taxon>
        <taxon>Arthropoda</taxon>
        <taxon>Hexapoda</taxon>
        <taxon>Insecta</taxon>
        <taxon>Pterygota</taxon>
        <taxon>Neoptera</taxon>
        <taxon>Paraneoptera</taxon>
        <taxon>Hemiptera</taxon>
        <taxon>Sternorrhyncha</taxon>
        <taxon>Aphidomorpha</taxon>
        <taxon>Aphidoidea</taxon>
        <taxon>Aphididae</taxon>
        <taxon>Lachninae</taxon>
        <taxon>Cinara</taxon>
    </lineage>
</organism>
<dbReference type="EMBL" id="CABPRJ010001472">
    <property type="protein sequence ID" value="VVC38399.1"/>
    <property type="molecule type" value="Genomic_DNA"/>
</dbReference>
<comment type="similarity">
    <text evidence="2 12">Belongs to the amiloride-sensitive sodium channel (TC 1.A.6) family.</text>
</comment>